<dbReference type="Pfam" id="PF03471">
    <property type="entry name" value="CorC_HlyC"/>
    <property type="match status" value="1"/>
</dbReference>
<accession>A0A0F6RCI7</accession>
<dbReference type="Gene3D" id="3.30.465.10">
    <property type="match status" value="1"/>
</dbReference>
<dbReference type="SMART" id="SM01091">
    <property type="entry name" value="CorC_HlyC"/>
    <property type="match status" value="1"/>
</dbReference>
<dbReference type="STRING" id="914150.TQ33_1496"/>
<dbReference type="EMBL" id="CP010975">
    <property type="protein sequence ID" value="AKE52443.1"/>
    <property type="molecule type" value="Genomic_DNA"/>
</dbReference>
<dbReference type="PROSITE" id="PS51846">
    <property type="entry name" value="CNNM"/>
    <property type="match status" value="1"/>
</dbReference>
<dbReference type="InterPro" id="IPR005170">
    <property type="entry name" value="Transptr-assoc_dom"/>
</dbReference>
<keyword evidence="7 9" id="KW-0129">CBS domain</keyword>
<evidence type="ECO:0000256" key="3">
    <source>
        <dbReference type="ARBA" id="ARBA00022475"/>
    </source>
</evidence>
<evidence type="ECO:0000256" key="1">
    <source>
        <dbReference type="ARBA" id="ARBA00004651"/>
    </source>
</evidence>
<comment type="subcellular location">
    <subcellularLocation>
        <location evidence="1">Cell membrane</location>
        <topology evidence="1">Multi-pass membrane protein</topology>
    </subcellularLocation>
</comment>
<keyword evidence="5" id="KW-0677">Repeat</keyword>
<dbReference type="OrthoDB" id="9797674at2"/>
<keyword evidence="4 10" id="KW-0812">Transmembrane</keyword>
<dbReference type="InterPro" id="IPR002550">
    <property type="entry name" value="CNNM"/>
</dbReference>
<dbReference type="CDD" id="cd04590">
    <property type="entry name" value="CBS_pair_CorC_HlyC_assoc"/>
    <property type="match status" value="1"/>
</dbReference>
<comment type="similarity">
    <text evidence="2">Belongs to the UPF0053 family.</text>
</comment>
<evidence type="ECO:0000256" key="4">
    <source>
        <dbReference type="ARBA" id="ARBA00022692"/>
    </source>
</evidence>
<dbReference type="Pfam" id="PF00571">
    <property type="entry name" value="CBS"/>
    <property type="match status" value="1"/>
</dbReference>
<dbReference type="HOGENOM" id="CLU_015237_4_1_6"/>
<evidence type="ECO:0000313" key="14">
    <source>
        <dbReference type="EMBL" id="AKE52443.1"/>
    </source>
</evidence>
<dbReference type="GO" id="GO:0005886">
    <property type="term" value="C:plasma membrane"/>
    <property type="evidence" value="ECO:0007669"/>
    <property type="project" value="UniProtKB-SubCell"/>
</dbReference>
<dbReference type="Gene3D" id="3.10.580.10">
    <property type="entry name" value="CBS-domain"/>
    <property type="match status" value="1"/>
</dbReference>
<dbReference type="InterPro" id="IPR016169">
    <property type="entry name" value="FAD-bd_PCMH_sub2"/>
</dbReference>
<dbReference type="InterPro" id="IPR000644">
    <property type="entry name" value="CBS_dom"/>
</dbReference>
<dbReference type="NCBIfam" id="NF008604">
    <property type="entry name" value="PRK11573.1"/>
    <property type="match status" value="1"/>
</dbReference>
<proteinExistence type="inferred from homology"/>
<evidence type="ECO:0000313" key="15">
    <source>
        <dbReference type="Proteomes" id="UP000034071"/>
    </source>
</evidence>
<feature type="transmembrane region" description="Helical" evidence="11">
    <location>
        <begin position="132"/>
        <end position="154"/>
    </location>
</feature>
<evidence type="ECO:0000259" key="12">
    <source>
        <dbReference type="PROSITE" id="PS51371"/>
    </source>
</evidence>
<feature type="domain" description="CNNM transmembrane" evidence="13">
    <location>
        <begin position="2"/>
        <end position="191"/>
    </location>
</feature>
<keyword evidence="3" id="KW-1003">Cell membrane</keyword>
<dbReference type="SUPFAM" id="SSF56176">
    <property type="entry name" value="FAD-binding/transporter-associated domain-like"/>
    <property type="match status" value="1"/>
</dbReference>
<evidence type="ECO:0000256" key="11">
    <source>
        <dbReference type="SAM" id="Phobius"/>
    </source>
</evidence>
<evidence type="ECO:0000256" key="8">
    <source>
        <dbReference type="ARBA" id="ARBA00023136"/>
    </source>
</evidence>
<protein>
    <submittedName>
        <fullName evidence="14">Mg2+ and Co2+ transporter CorB</fullName>
    </submittedName>
</protein>
<dbReference type="PANTHER" id="PTHR22777">
    <property type="entry name" value="HEMOLYSIN-RELATED"/>
    <property type="match status" value="1"/>
</dbReference>
<dbReference type="AlphaFoldDB" id="A0A0F6RCI7"/>
<name>A0A0F6RCI7_9GAMM</name>
<feature type="transmembrane region" description="Helical" evidence="11">
    <location>
        <begin position="92"/>
        <end position="111"/>
    </location>
</feature>
<evidence type="ECO:0000259" key="13">
    <source>
        <dbReference type="PROSITE" id="PS51846"/>
    </source>
</evidence>
<organism evidence="14 15">
    <name type="scientific">Kangiella geojedonensis</name>
    <dbReference type="NCBI Taxonomy" id="914150"/>
    <lineage>
        <taxon>Bacteria</taxon>
        <taxon>Pseudomonadati</taxon>
        <taxon>Pseudomonadota</taxon>
        <taxon>Gammaproteobacteria</taxon>
        <taxon>Kangiellales</taxon>
        <taxon>Kangiellaceae</taxon>
        <taxon>Kangiella</taxon>
    </lineage>
</organism>
<dbReference type="RefSeq" id="WP_046561511.1">
    <property type="nucleotide sequence ID" value="NZ_CP010975.1"/>
</dbReference>
<dbReference type="KEGG" id="kge:TQ33_1496"/>
<evidence type="ECO:0000256" key="6">
    <source>
        <dbReference type="ARBA" id="ARBA00022989"/>
    </source>
</evidence>
<dbReference type="SUPFAM" id="SSF54631">
    <property type="entry name" value="CBS-domain pair"/>
    <property type="match status" value="1"/>
</dbReference>
<feature type="domain" description="CBS" evidence="12">
    <location>
        <begin position="272"/>
        <end position="331"/>
    </location>
</feature>
<dbReference type="PATRIC" id="fig|914150.5.peg.1515"/>
<evidence type="ECO:0000256" key="5">
    <source>
        <dbReference type="ARBA" id="ARBA00022737"/>
    </source>
</evidence>
<dbReference type="Pfam" id="PF01595">
    <property type="entry name" value="CNNM"/>
    <property type="match status" value="1"/>
</dbReference>
<evidence type="ECO:0000256" key="7">
    <source>
        <dbReference type="ARBA" id="ARBA00023122"/>
    </source>
</evidence>
<gene>
    <name evidence="14" type="ORF">TQ33_1496</name>
</gene>
<dbReference type="PANTHER" id="PTHR22777:SF32">
    <property type="entry name" value="UPF0053 INNER MEMBRANE PROTEIN YFJD"/>
    <property type="match status" value="1"/>
</dbReference>
<keyword evidence="6 10" id="KW-1133">Transmembrane helix</keyword>
<keyword evidence="15" id="KW-1185">Reference proteome</keyword>
<evidence type="ECO:0000256" key="2">
    <source>
        <dbReference type="ARBA" id="ARBA00006337"/>
    </source>
</evidence>
<dbReference type="InterPro" id="IPR036318">
    <property type="entry name" value="FAD-bd_PCMH-like_sf"/>
</dbReference>
<dbReference type="GO" id="GO:0050660">
    <property type="term" value="F:flavin adenine dinucleotide binding"/>
    <property type="evidence" value="ECO:0007669"/>
    <property type="project" value="InterPro"/>
</dbReference>
<feature type="transmembrane region" description="Helical" evidence="11">
    <location>
        <begin position="62"/>
        <end position="86"/>
    </location>
</feature>
<keyword evidence="8 10" id="KW-0472">Membrane</keyword>
<reference evidence="14 15" key="1">
    <citation type="submission" date="2015-02" db="EMBL/GenBank/DDBJ databases">
        <title>Complete genome sequence of Kangiella geojedonensis strain YCS-5T.</title>
        <authorList>
            <person name="Kim K.M."/>
        </authorList>
    </citation>
    <scope>NUCLEOTIDE SEQUENCE [LARGE SCALE GENOMIC DNA]</scope>
    <source>
        <strain evidence="14 15">YCS-5</strain>
    </source>
</reference>
<evidence type="ECO:0000256" key="9">
    <source>
        <dbReference type="PROSITE-ProRule" id="PRU00703"/>
    </source>
</evidence>
<feature type="transmembrane region" description="Helical" evidence="11">
    <location>
        <begin position="6"/>
        <end position="25"/>
    </location>
</feature>
<evidence type="ECO:0000256" key="10">
    <source>
        <dbReference type="PROSITE-ProRule" id="PRU01193"/>
    </source>
</evidence>
<dbReference type="Proteomes" id="UP000034071">
    <property type="component" value="Chromosome"/>
</dbReference>
<sequence>MESLSTGTLFLILGLLILLSAFFSSSETGMMSLNRYRLKHRARSGDKSAKRVYEMLKRPDKLLGLILLGNNIVNILASAIATVIAIRFWGEGGIFAATLMLTVVILIFAEVTPKTLAALNPEKISFFAAPTLKLLSTLFHPAIKLISILANGLLRLFGVNSNSSQDDHLSQEELRTVVNEAGTMIPRRHQKMLLSILDLETVTVDDIMVPRNEIIGIDLNDDMDYILEQIRNSIHTRLLVFRSEIDNVEGFLHARNFGRVLEMESNSSEGILDHLDPIYYVPEGTPLHTQLMKFQRKRDRIGLVVDEYGDIEGLVTLDDILEEIVGDFTTEMSSINRDIQKDGEDAYLIDATVTIRDLNKTLEWELPTEGPKTLNGLITEYLETIPQSGTCLRLYGYPIEILQIKDNIVKSVRAMPKLYAPPSDEQN</sequence>
<dbReference type="InterPro" id="IPR044751">
    <property type="entry name" value="Ion_transp-like_CBS"/>
</dbReference>
<dbReference type="PROSITE" id="PS51371">
    <property type="entry name" value="CBS"/>
    <property type="match status" value="1"/>
</dbReference>
<dbReference type="InterPro" id="IPR046342">
    <property type="entry name" value="CBS_dom_sf"/>
</dbReference>